<keyword evidence="2" id="KW-1185">Reference proteome</keyword>
<gene>
    <name evidence="1" type="ORF">V6W80_11645</name>
</gene>
<accession>A0ABZ2FYH7</accession>
<evidence type="ECO:0000313" key="2">
    <source>
        <dbReference type="Proteomes" id="UP001372714"/>
    </source>
</evidence>
<dbReference type="Proteomes" id="UP001372714">
    <property type="component" value="Chromosome"/>
</dbReference>
<evidence type="ECO:0000313" key="1">
    <source>
        <dbReference type="EMBL" id="WWM68889.1"/>
    </source>
</evidence>
<reference evidence="1 2" key="1">
    <citation type="submission" date="2024-02" db="EMBL/GenBank/DDBJ databases">
        <title>The whole genome sequence of Pseudomonas benzopyrenica MLY92.</title>
        <authorList>
            <person name="Liu Y."/>
        </authorList>
    </citation>
    <scope>NUCLEOTIDE SEQUENCE [LARGE SCALE GENOMIC DNA]</scope>
    <source>
        <strain evidence="1 2">MLY92</strain>
    </source>
</reference>
<dbReference type="Pfam" id="PF09950">
    <property type="entry name" value="Major_capside"/>
    <property type="match status" value="1"/>
</dbReference>
<dbReference type="RefSeq" id="WP_338547245.1">
    <property type="nucleotide sequence ID" value="NZ_CP145723.1"/>
</dbReference>
<name>A0ABZ2FYH7_9PSED</name>
<sequence length="310" mass="33817">MRAPFQLLDAQAALAFVISQATHIERGVNAIVYPDIQYPSLVPVDTSANPWAKTVTYFSSDMYGRADWINGNSDDIPRAGTERSKFETQVQMAGIGYGYGLEEVSQASMLGINLDAEDASAARRAYEEMVERVALYGDASKGFYGITNAPAVLAGSATNGNWLTATSDKILADVNNALTGQAQGTLFTTIADTLLLPYDRWSAISTRMVTELSTQTILGWLLQNNVYTASTGRPLTIRALRGLEKGGAGGTARMVAYRRDPSVVKLHMPMPHRFLPVYQAGPLRWEIPGIFRLGGVDVRQPTQMRYIDGI</sequence>
<dbReference type="PIRSF" id="PIRSF029202">
    <property type="entry name" value="UCP029202"/>
    <property type="match status" value="1"/>
</dbReference>
<protein>
    <submittedName>
        <fullName evidence="1">Major capsid family protein</fullName>
    </submittedName>
</protein>
<dbReference type="EMBL" id="CP145723">
    <property type="protein sequence ID" value="WWM68889.1"/>
    <property type="molecule type" value="Genomic_DNA"/>
</dbReference>
<organism evidence="1 2">
    <name type="scientific">Pseudomonas benzopyrenica</name>
    <dbReference type="NCBI Taxonomy" id="2993566"/>
    <lineage>
        <taxon>Bacteria</taxon>
        <taxon>Pseudomonadati</taxon>
        <taxon>Pseudomonadota</taxon>
        <taxon>Gammaproteobacteria</taxon>
        <taxon>Pseudomonadales</taxon>
        <taxon>Pseudomonadaceae</taxon>
        <taxon>Pseudomonas</taxon>
    </lineage>
</organism>
<dbReference type="InterPro" id="IPR020049">
    <property type="entry name" value="Major_capsid-like"/>
</dbReference>
<proteinExistence type="predicted"/>